<proteinExistence type="predicted"/>
<sequence length="213" mass="24541">MNDKDAPVEPIDTPDPIELAAIEFESPGRFAVHNPEPITPDAAQWEPAPFILGQHERLERFSQPQQARAHILALIQQAQRSLCLYSDDLEPWLYHHSSVQQACTRFLLSSPRARLRILLRDPTRAVKEGHRLLALSRRLSSNLHIRKLNPDYASEELVFLIADDRGLFVRPELDQQSGYTLYNDPARVRQRQTQFDQAWDTSITDPDLRSFLL</sequence>
<reference evidence="3 6" key="2">
    <citation type="submission" date="2018-10" db="EMBL/GenBank/DDBJ databases">
        <title>Transmission dynamics of multidrug resistant bacteria on intensive care unit surfaces.</title>
        <authorList>
            <person name="D'Souza A.W."/>
            <person name="Potter R.F."/>
            <person name="Wallace M."/>
            <person name="Shupe A."/>
            <person name="Patel S."/>
            <person name="Sun S."/>
            <person name="Gul D."/>
            <person name="Kwon J.H."/>
            <person name="Andleeb S."/>
            <person name="Burnham C.-A.D."/>
            <person name="Dantas G."/>
        </authorList>
    </citation>
    <scope>NUCLEOTIDE SEQUENCE [LARGE SCALE GENOMIC DNA]</scope>
    <source>
        <strain evidence="3 6">PO_271</strain>
    </source>
</reference>
<dbReference type="InterPro" id="IPR057691">
    <property type="entry name" value="DUF7931"/>
</dbReference>
<organism evidence="3 6">
    <name type="scientific">Ectopseudomonas oleovorans</name>
    <name type="common">Pseudomonas oleovorans</name>
    <dbReference type="NCBI Taxonomy" id="301"/>
    <lineage>
        <taxon>Bacteria</taxon>
        <taxon>Pseudomonadati</taxon>
        <taxon>Pseudomonadota</taxon>
        <taxon>Gammaproteobacteria</taxon>
        <taxon>Pseudomonadales</taxon>
        <taxon>Pseudomonadaceae</taxon>
        <taxon>Ectopseudomonas</taxon>
    </lineage>
</organism>
<evidence type="ECO:0000313" key="6">
    <source>
        <dbReference type="Proteomes" id="UP000272833"/>
    </source>
</evidence>
<name>A0A061CQZ1_ECTOL</name>
<evidence type="ECO:0000259" key="1">
    <source>
        <dbReference type="Pfam" id="PF25559"/>
    </source>
</evidence>
<evidence type="ECO:0000313" key="3">
    <source>
        <dbReference type="EMBL" id="RRW39297.1"/>
    </source>
</evidence>
<dbReference type="Proteomes" id="UP001159292">
    <property type="component" value="Unassembled WGS sequence"/>
</dbReference>
<dbReference type="GeneID" id="300416595"/>
<dbReference type="EMBL" id="JAOEET010000001">
    <property type="protein sequence ID" value="MDH0565776.1"/>
    <property type="molecule type" value="Genomic_DNA"/>
</dbReference>
<gene>
    <name evidence="3" type="ORF">EGJ44_00565</name>
    <name evidence="2" type="ORF">N7671_00520</name>
    <name evidence="4" type="ORF">NCTC10860_02261</name>
</gene>
<dbReference type="EMBL" id="RHRS01000001">
    <property type="protein sequence ID" value="RRW39297.1"/>
    <property type="molecule type" value="Genomic_DNA"/>
</dbReference>
<feature type="domain" description="DUF7931" evidence="1">
    <location>
        <begin position="64"/>
        <end position="211"/>
    </location>
</feature>
<protein>
    <submittedName>
        <fullName evidence="3">Histone acetyltransferase HPA2</fullName>
    </submittedName>
</protein>
<evidence type="ECO:0000313" key="5">
    <source>
        <dbReference type="Proteomes" id="UP000254084"/>
    </source>
</evidence>
<evidence type="ECO:0000313" key="2">
    <source>
        <dbReference type="EMBL" id="MDH0565776.1"/>
    </source>
</evidence>
<keyword evidence="3" id="KW-0808">Transferase</keyword>
<evidence type="ECO:0000313" key="4">
    <source>
        <dbReference type="EMBL" id="SUD59944.1"/>
    </source>
</evidence>
<dbReference type="Proteomes" id="UP000254084">
    <property type="component" value="Unassembled WGS sequence"/>
</dbReference>
<reference evidence="2" key="3">
    <citation type="submission" date="2022-09" db="EMBL/GenBank/DDBJ databases">
        <title>Intensive care unit water sources are persistently colonized with multi-drug resistant bacteria and are the site of extensive horizontal gene transfer of antibiotic resistance genes.</title>
        <authorList>
            <person name="Diorio-Toth L."/>
        </authorList>
    </citation>
    <scope>NUCLEOTIDE SEQUENCE</scope>
    <source>
        <strain evidence="2">GD04000</strain>
    </source>
</reference>
<dbReference type="GO" id="GO:0016740">
    <property type="term" value="F:transferase activity"/>
    <property type="evidence" value="ECO:0007669"/>
    <property type="project" value="UniProtKB-KW"/>
</dbReference>
<dbReference type="RefSeq" id="WP_003460460.1">
    <property type="nucleotide sequence ID" value="NZ_JANKBU010000062.1"/>
</dbReference>
<reference evidence="4 5" key="1">
    <citation type="submission" date="2018-06" db="EMBL/GenBank/DDBJ databases">
        <authorList>
            <consortium name="Pathogen Informatics"/>
            <person name="Doyle S."/>
        </authorList>
    </citation>
    <scope>NUCLEOTIDE SEQUENCE [LARGE SCALE GENOMIC DNA]</scope>
    <source>
        <strain evidence="4 5">NCTC10860</strain>
    </source>
</reference>
<dbReference type="AlphaFoldDB" id="A0A061CQZ1"/>
<accession>A0A3R8XKU2</accession>
<dbReference type="Proteomes" id="UP000272833">
    <property type="component" value="Unassembled WGS sequence"/>
</dbReference>
<dbReference type="EMBL" id="UGUW01000004">
    <property type="protein sequence ID" value="SUD59944.1"/>
    <property type="molecule type" value="Genomic_DNA"/>
</dbReference>
<dbReference type="Pfam" id="PF25559">
    <property type="entry name" value="DUF7931"/>
    <property type="match status" value="1"/>
</dbReference>
<accession>A0A061CQZ1</accession>